<reference evidence="8 9" key="1">
    <citation type="journal article" date="2016" name="Nat. Commun.">
        <title>Thousands of microbial genomes shed light on interconnected biogeochemical processes in an aquifer system.</title>
        <authorList>
            <person name="Anantharaman K."/>
            <person name="Brown C.T."/>
            <person name="Hug L.A."/>
            <person name="Sharon I."/>
            <person name="Castelle C.J."/>
            <person name="Probst A.J."/>
            <person name="Thomas B.C."/>
            <person name="Singh A."/>
            <person name="Wilkins M.J."/>
            <person name="Karaoz U."/>
            <person name="Brodie E.L."/>
            <person name="Williams K.H."/>
            <person name="Hubbard S.S."/>
            <person name="Banfield J.F."/>
        </authorList>
    </citation>
    <scope>NUCLEOTIDE SEQUENCE [LARGE SCALE GENOMIC DNA]</scope>
</reference>
<gene>
    <name evidence="8" type="ORF">A3B21_03960</name>
</gene>
<evidence type="ECO:0000256" key="2">
    <source>
        <dbReference type="ARBA" id="ARBA00022827"/>
    </source>
</evidence>
<proteinExistence type="predicted"/>
<dbReference type="InterPro" id="IPR036188">
    <property type="entry name" value="FAD/NAD-bd_sf"/>
</dbReference>
<dbReference type="InterPro" id="IPR050097">
    <property type="entry name" value="Ferredoxin-NADP_redctase_2"/>
</dbReference>
<evidence type="ECO:0000256" key="3">
    <source>
        <dbReference type="ARBA" id="ARBA00023002"/>
    </source>
</evidence>
<protein>
    <submittedName>
        <fullName evidence="8">Thioredoxin-disulfide reductase</fullName>
    </submittedName>
</protein>
<evidence type="ECO:0000259" key="7">
    <source>
        <dbReference type="Pfam" id="PF07992"/>
    </source>
</evidence>
<dbReference type="GO" id="GO:0016668">
    <property type="term" value="F:oxidoreductase activity, acting on a sulfur group of donors, NAD(P) as acceptor"/>
    <property type="evidence" value="ECO:0007669"/>
    <property type="project" value="UniProtKB-ARBA"/>
</dbReference>
<keyword evidence="3" id="KW-0560">Oxidoreductase</keyword>
<dbReference type="PROSITE" id="PS00573">
    <property type="entry name" value="PYRIDINE_REDOX_2"/>
    <property type="match status" value="1"/>
</dbReference>
<evidence type="ECO:0000256" key="5">
    <source>
        <dbReference type="ARBA" id="ARBA00023284"/>
    </source>
</evidence>
<feature type="region of interest" description="Disordered" evidence="6">
    <location>
        <begin position="245"/>
        <end position="271"/>
    </location>
</feature>
<keyword evidence="5" id="KW-0676">Redox-active center</keyword>
<evidence type="ECO:0000313" key="9">
    <source>
        <dbReference type="Proteomes" id="UP000176897"/>
    </source>
</evidence>
<dbReference type="SUPFAM" id="SSF51905">
    <property type="entry name" value="FAD/NAD(P)-binding domain"/>
    <property type="match status" value="1"/>
</dbReference>
<dbReference type="InterPro" id="IPR023753">
    <property type="entry name" value="FAD/NAD-binding_dom"/>
</dbReference>
<keyword evidence="2" id="KW-0274">FAD</keyword>
<comment type="caution">
    <text evidence="8">The sequence shown here is derived from an EMBL/GenBank/DDBJ whole genome shotgun (WGS) entry which is preliminary data.</text>
</comment>
<dbReference type="PRINTS" id="PR00469">
    <property type="entry name" value="PNDRDTASEII"/>
</dbReference>
<evidence type="ECO:0000256" key="6">
    <source>
        <dbReference type="SAM" id="MobiDB-lite"/>
    </source>
</evidence>
<name>A0A1F7UTB3_9BACT</name>
<dbReference type="PANTHER" id="PTHR48105">
    <property type="entry name" value="THIOREDOXIN REDUCTASE 1-RELATED-RELATED"/>
    <property type="match status" value="1"/>
</dbReference>
<accession>A0A1F7UTB3</accession>
<dbReference type="EMBL" id="MGEJ01000005">
    <property type="protein sequence ID" value="OGL81496.1"/>
    <property type="molecule type" value="Genomic_DNA"/>
</dbReference>
<feature type="domain" description="FAD/NAD(P)-binding" evidence="7">
    <location>
        <begin position="3"/>
        <end position="341"/>
    </location>
</feature>
<dbReference type="PRINTS" id="PR00368">
    <property type="entry name" value="FADPNR"/>
</dbReference>
<keyword evidence="4" id="KW-1015">Disulfide bond</keyword>
<dbReference type="STRING" id="1802401.A3B21_03960"/>
<dbReference type="Pfam" id="PF07992">
    <property type="entry name" value="Pyr_redox_2"/>
    <property type="match status" value="1"/>
</dbReference>
<organism evidence="8 9">
    <name type="scientific">Candidatus Uhrbacteria bacterium RIFCSPLOWO2_01_FULL_47_24</name>
    <dbReference type="NCBI Taxonomy" id="1802401"/>
    <lineage>
        <taxon>Bacteria</taxon>
        <taxon>Candidatus Uhriibacteriota</taxon>
    </lineage>
</organism>
<dbReference type="Gene3D" id="3.50.50.60">
    <property type="entry name" value="FAD/NAD(P)-binding domain"/>
    <property type="match status" value="2"/>
</dbReference>
<dbReference type="Proteomes" id="UP000176897">
    <property type="component" value="Unassembled WGS sequence"/>
</dbReference>
<evidence type="ECO:0000256" key="1">
    <source>
        <dbReference type="ARBA" id="ARBA00022630"/>
    </source>
</evidence>
<keyword evidence="1" id="KW-0285">Flavoprotein</keyword>
<evidence type="ECO:0000313" key="8">
    <source>
        <dbReference type="EMBL" id="OGL81496.1"/>
    </source>
</evidence>
<sequence>MENLIIIGSGPAGYTAAIYAARANLAPILFEGTEPGGQLMTTTDVENYPGFPKGITGPELMVIFKEQAERFGARIMGEIVTKVEFGNPSPQPSPIKGEGANGNSPPLVGGVRGGGFKVWANEKMYETRAVIIATGASAKRLGLENEKKLYGKGVSACATCDGFFFKDKTVVVVGGGDTAMEESTFLTKFAKKVYVVHRRDVLKASKIMQERAMKNPKIEFIWNTEVVDVLGADVGHVTGVVLSPSPQSPPIKGGEDLKNSSPLVGEARRGGTSRTLPCDGLFAAIGHEPNTKIFSGQIELDQKGYVVTRPGTTMTSVEGVFAGGDCVDFKYRQAVTAAGTGCEAAIDAERWLEAQEG</sequence>
<evidence type="ECO:0000256" key="4">
    <source>
        <dbReference type="ARBA" id="ARBA00023157"/>
    </source>
</evidence>
<dbReference type="AlphaFoldDB" id="A0A1F7UTB3"/>
<dbReference type="InterPro" id="IPR008255">
    <property type="entry name" value="Pyr_nucl-diS_OxRdtase_2_AS"/>
</dbReference>